<dbReference type="AlphaFoldDB" id="A0AAD5K7F4"/>
<evidence type="ECO:0000313" key="2">
    <source>
        <dbReference type="Proteomes" id="UP001209540"/>
    </source>
</evidence>
<gene>
    <name evidence="1" type="ORF">BDA99DRAFT_432745</name>
</gene>
<comment type="caution">
    <text evidence="1">The sequence shown here is derived from an EMBL/GenBank/DDBJ whole genome shotgun (WGS) entry which is preliminary data.</text>
</comment>
<organism evidence="1 2">
    <name type="scientific">Phascolomyces articulosus</name>
    <dbReference type="NCBI Taxonomy" id="60185"/>
    <lineage>
        <taxon>Eukaryota</taxon>
        <taxon>Fungi</taxon>
        <taxon>Fungi incertae sedis</taxon>
        <taxon>Mucoromycota</taxon>
        <taxon>Mucoromycotina</taxon>
        <taxon>Mucoromycetes</taxon>
        <taxon>Mucorales</taxon>
        <taxon>Lichtheimiaceae</taxon>
        <taxon>Phascolomyces</taxon>
    </lineage>
</organism>
<reference evidence="1" key="2">
    <citation type="submission" date="2023-02" db="EMBL/GenBank/DDBJ databases">
        <authorList>
            <consortium name="DOE Joint Genome Institute"/>
            <person name="Mondo S.J."/>
            <person name="Chang Y."/>
            <person name="Wang Y."/>
            <person name="Ahrendt S."/>
            <person name="Andreopoulos W."/>
            <person name="Barry K."/>
            <person name="Beard J."/>
            <person name="Benny G.L."/>
            <person name="Blankenship S."/>
            <person name="Bonito G."/>
            <person name="Cuomo C."/>
            <person name="Desiro A."/>
            <person name="Gervers K.A."/>
            <person name="Hundley H."/>
            <person name="Kuo A."/>
            <person name="LaButti K."/>
            <person name="Lang B.F."/>
            <person name="Lipzen A."/>
            <person name="O'Donnell K."/>
            <person name="Pangilinan J."/>
            <person name="Reynolds N."/>
            <person name="Sandor L."/>
            <person name="Smith M.W."/>
            <person name="Tsang A."/>
            <person name="Grigoriev I.V."/>
            <person name="Stajich J.E."/>
            <person name="Spatafora J.W."/>
        </authorList>
    </citation>
    <scope>NUCLEOTIDE SEQUENCE</scope>
    <source>
        <strain evidence="1">RSA 2281</strain>
    </source>
</reference>
<evidence type="ECO:0000313" key="1">
    <source>
        <dbReference type="EMBL" id="KAI9272829.1"/>
    </source>
</evidence>
<keyword evidence="2" id="KW-1185">Reference proteome</keyword>
<proteinExistence type="predicted"/>
<accession>A0AAD5K7F4</accession>
<name>A0AAD5K7F4_9FUNG</name>
<reference evidence="1" key="1">
    <citation type="journal article" date="2022" name="IScience">
        <title>Evolution of zygomycete secretomes and the origins of terrestrial fungal ecologies.</title>
        <authorList>
            <person name="Chang Y."/>
            <person name="Wang Y."/>
            <person name="Mondo S."/>
            <person name="Ahrendt S."/>
            <person name="Andreopoulos W."/>
            <person name="Barry K."/>
            <person name="Beard J."/>
            <person name="Benny G.L."/>
            <person name="Blankenship S."/>
            <person name="Bonito G."/>
            <person name="Cuomo C."/>
            <person name="Desiro A."/>
            <person name="Gervers K.A."/>
            <person name="Hundley H."/>
            <person name="Kuo A."/>
            <person name="LaButti K."/>
            <person name="Lang B.F."/>
            <person name="Lipzen A."/>
            <person name="O'Donnell K."/>
            <person name="Pangilinan J."/>
            <person name="Reynolds N."/>
            <person name="Sandor L."/>
            <person name="Smith M.E."/>
            <person name="Tsang A."/>
            <person name="Grigoriev I.V."/>
            <person name="Stajich J.E."/>
            <person name="Spatafora J.W."/>
        </authorList>
    </citation>
    <scope>NUCLEOTIDE SEQUENCE</scope>
    <source>
        <strain evidence="1">RSA 2281</strain>
    </source>
</reference>
<protein>
    <submittedName>
        <fullName evidence="1">Uncharacterized protein</fullName>
    </submittedName>
</protein>
<sequence length="308" mass="35121">MDSCWRTYFTSDEMKEIRNYQKPQLKPLPVELTEYLDKFRDKHDIEKLIDVHMHNRFHPSQVDLHWAEKTIGDILDLYFYHYEIDGKTEADLVHRLWGFIEKCYDESKFYVISGEKVCVSSSNRINECRSVPGVTPLSRKKTGTKVDILIKHVDDDFGIGEAGLNGGTVSTKYVTEAGLKLPKSLKDVIWNLLKKPTKDIQSFCIPGFIIHGTELTVKLMDVPSGNICRLHTLGPMPFPRTPETFYKDFIPLVTLVWQCKTLLKETLGALNTDNSVFIPTIDDPVPTSIIPSCIPSPKKRKVSDTSTD</sequence>
<dbReference type="Proteomes" id="UP001209540">
    <property type="component" value="Unassembled WGS sequence"/>
</dbReference>
<dbReference type="EMBL" id="JAIXMP010000005">
    <property type="protein sequence ID" value="KAI9272829.1"/>
    <property type="molecule type" value="Genomic_DNA"/>
</dbReference>